<dbReference type="Pfam" id="PF01738">
    <property type="entry name" value="DLH"/>
    <property type="match status" value="1"/>
</dbReference>
<organism evidence="5">
    <name type="scientific">freshwater metagenome</name>
    <dbReference type="NCBI Taxonomy" id="449393"/>
    <lineage>
        <taxon>unclassified sequences</taxon>
        <taxon>metagenomes</taxon>
        <taxon>ecological metagenomes</taxon>
    </lineage>
</organism>
<dbReference type="InterPro" id="IPR002925">
    <property type="entry name" value="Dienelactn_hydro"/>
</dbReference>
<evidence type="ECO:0000313" key="3">
    <source>
        <dbReference type="EMBL" id="CAB4836827.1"/>
    </source>
</evidence>
<accession>A0A6J7M7K0</accession>
<dbReference type="EMBL" id="CAEZYR010000058">
    <property type="protein sequence ID" value="CAB4748682.1"/>
    <property type="molecule type" value="Genomic_DNA"/>
</dbReference>
<dbReference type="GO" id="GO:0016787">
    <property type="term" value="F:hydrolase activity"/>
    <property type="evidence" value="ECO:0007669"/>
    <property type="project" value="InterPro"/>
</dbReference>
<dbReference type="EMBL" id="CAFBOS010000003">
    <property type="protein sequence ID" value="CAB4976607.1"/>
    <property type="molecule type" value="Genomic_DNA"/>
</dbReference>
<sequence length="233" mass="24663">MTTRTESITAPDGLTFDGYTVLPASGAGPGVLVMQEIFGVNEYIRDVCHRLAALGYVAMAPDVYWRIERNVDIGHEPSEMPKAYGYMSSYDWTIGLGDHVAALEHLRALPETGGRAAVIGYCFGGGTSFQLAGAAKPDAVVSYYGSAVPGLLEKATDVTSPICFHFGANDPYIPGDQIAAVRAWAAGRAGVEFHEYAAGHAFDNSFSATFSDPAAAAAAWAHTVRFLATHLAP</sequence>
<protein>
    <submittedName>
        <fullName evidence="5">Unannotated protein</fullName>
    </submittedName>
</protein>
<dbReference type="EMBL" id="CAFBMH010000194">
    <property type="protein sequence ID" value="CAB4937581.1"/>
    <property type="molecule type" value="Genomic_DNA"/>
</dbReference>
<dbReference type="Gene3D" id="3.40.50.1820">
    <property type="entry name" value="alpha/beta hydrolase"/>
    <property type="match status" value="1"/>
</dbReference>
<evidence type="ECO:0000313" key="4">
    <source>
        <dbReference type="EMBL" id="CAB4937581.1"/>
    </source>
</evidence>
<proteinExistence type="predicted"/>
<dbReference type="EMBL" id="CAFABA010000243">
    <property type="protein sequence ID" value="CAB4836827.1"/>
    <property type="molecule type" value="Genomic_DNA"/>
</dbReference>
<evidence type="ECO:0000313" key="2">
    <source>
        <dbReference type="EMBL" id="CAB4748682.1"/>
    </source>
</evidence>
<name>A0A6J7M7K0_9ZZZZ</name>
<gene>
    <name evidence="2" type="ORF">UFOPK2754_01672</name>
    <name evidence="3" type="ORF">UFOPK3139_03272</name>
    <name evidence="4" type="ORF">UFOPK3543_03042</name>
    <name evidence="5" type="ORF">UFOPK3967_00091</name>
</gene>
<reference evidence="5" key="1">
    <citation type="submission" date="2020-05" db="EMBL/GenBank/DDBJ databases">
        <authorList>
            <person name="Chiriac C."/>
            <person name="Salcher M."/>
            <person name="Ghai R."/>
            <person name="Kavagutti S V."/>
        </authorList>
    </citation>
    <scope>NUCLEOTIDE SEQUENCE</scope>
</reference>
<dbReference type="SUPFAM" id="SSF53474">
    <property type="entry name" value="alpha/beta-Hydrolases"/>
    <property type="match status" value="1"/>
</dbReference>
<evidence type="ECO:0000313" key="5">
    <source>
        <dbReference type="EMBL" id="CAB4976607.1"/>
    </source>
</evidence>
<dbReference type="InterPro" id="IPR051049">
    <property type="entry name" value="Dienelactone_hydrolase-like"/>
</dbReference>
<evidence type="ECO:0000259" key="1">
    <source>
        <dbReference type="Pfam" id="PF01738"/>
    </source>
</evidence>
<dbReference type="AlphaFoldDB" id="A0A6J7M7K0"/>
<dbReference type="PANTHER" id="PTHR46623">
    <property type="entry name" value="CARBOXYMETHYLENEBUTENOLIDASE-RELATED"/>
    <property type="match status" value="1"/>
</dbReference>
<dbReference type="PANTHER" id="PTHR46623:SF6">
    <property type="entry name" value="ALPHA_BETA-HYDROLASES SUPERFAMILY PROTEIN"/>
    <property type="match status" value="1"/>
</dbReference>
<feature type="domain" description="Dienelactone hydrolase" evidence="1">
    <location>
        <begin position="16"/>
        <end position="230"/>
    </location>
</feature>
<dbReference type="InterPro" id="IPR029058">
    <property type="entry name" value="AB_hydrolase_fold"/>
</dbReference>